<dbReference type="AlphaFoldDB" id="A0AAV6WIZ6"/>
<dbReference type="EMBL" id="WHWC01000016">
    <property type="protein sequence ID" value="KAG8367789.1"/>
    <property type="molecule type" value="Genomic_DNA"/>
</dbReference>
<evidence type="ECO:0000313" key="1">
    <source>
        <dbReference type="EMBL" id="KAG8367789.1"/>
    </source>
</evidence>
<accession>A0AAV6WIZ6</accession>
<name>A0AAV6WIZ6_9LAMI</name>
<evidence type="ECO:0000313" key="2">
    <source>
        <dbReference type="Proteomes" id="UP000826271"/>
    </source>
</evidence>
<reference evidence="1" key="1">
    <citation type="submission" date="2019-10" db="EMBL/GenBank/DDBJ databases">
        <authorList>
            <person name="Zhang R."/>
            <person name="Pan Y."/>
            <person name="Wang J."/>
            <person name="Ma R."/>
            <person name="Yu S."/>
        </authorList>
    </citation>
    <scope>NUCLEOTIDE SEQUENCE</scope>
    <source>
        <strain evidence="1">LA-IB0</strain>
        <tissue evidence="1">Leaf</tissue>
    </source>
</reference>
<comment type="caution">
    <text evidence="1">The sequence shown here is derived from an EMBL/GenBank/DDBJ whole genome shotgun (WGS) entry which is preliminary data.</text>
</comment>
<proteinExistence type="predicted"/>
<sequence length="118" mass="13483">MRPPLIVNVSYKLKLGLLNLRESPQREDCTMRVQGKFALFFRWCKPYRAIWSPSGIPVTFPSGDLFPGAEEDVEDDDEVVSGGFKECRFTKTGDAWKLCPFFMGDLCHFIHNIGCNFV</sequence>
<dbReference type="Proteomes" id="UP000826271">
    <property type="component" value="Unassembled WGS sequence"/>
</dbReference>
<gene>
    <name evidence="1" type="ORF">BUALT_Bualt16G0109300</name>
</gene>
<keyword evidence="2" id="KW-1185">Reference proteome</keyword>
<organism evidence="1 2">
    <name type="scientific">Buddleja alternifolia</name>
    <dbReference type="NCBI Taxonomy" id="168488"/>
    <lineage>
        <taxon>Eukaryota</taxon>
        <taxon>Viridiplantae</taxon>
        <taxon>Streptophyta</taxon>
        <taxon>Embryophyta</taxon>
        <taxon>Tracheophyta</taxon>
        <taxon>Spermatophyta</taxon>
        <taxon>Magnoliopsida</taxon>
        <taxon>eudicotyledons</taxon>
        <taxon>Gunneridae</taxon>
        <taxon>Pentapetalae</taxon>
        <taxon>asterids</taxon>
        <taxon>lamiids</taxon>
        <taxon>Lamiales</taxon>
        <taxon>Scrophulariaceae</taxon>
        <taxon>Buddlejeae</taxon>
        <taxon>Buddleja</taxon>
    </lineage>
</organism>
<protein>
    <submittedName>
        <fullName evidence="1">Uncharacterized protein</fullName>
    </submittedName>
</protein>